<dbReference type="AlphaFoldDB" id="A0A087T2S5"/>
<accession>A0A087T2S5</accession>
<gene>
    <name evidence="3" type="ORF">X975_25547</name>
</gene>
<dbReference type="EMBL" id="KK113132">
    <property type="protein sequence ID" value="KFM59414.1"/>
    <property type="molecule type" value="Genomic_DNA"/>
</dbReference>
<evidence type="ECO:0000313" key="4">
    <source>
        <dbReference type="Proteomes" id="UP000054359"/>
    </source>
</evidence>
<dbReference type="PANTHER" id="PTHR15486">
    <property type="entry name" value="ANCIENT UBIQUITOUS PROTEIN"/>
    <property type="match status" value="1"/>
</dbReference>
<keyword evidence="4" id="KW-1185">Reference proteome</keyword>
<dbReference type="PANTHER" id="PTHR15486:SF96">
    <property type="entry name" value="LIPID DROPLET-REGULATING VLDL ASSEMBLY FACTOR AUP1"/>
    <property type="match status" value="1"/>
</dbReference>
<sequence length="142" mass="16498">MLLHNVREFMKDSNTPLLIFPEGTTTNGKKGLLKFNLWPFLLSEAVQPIRIKVARPKLMQVAFSVVGSRWWSDLFWFLFVPYTVFRIRFLPVAEREDTESAEMLCSKVQKEIGKELGLEVTTFTSADKVEYTKYILKEDGRC</sequence>
<protein>
    <submittedName>
        <fullName evidence="3">Ancient ubiquitous protein 1</fullName>
    </submittedName>
</protein>
<evidence type="ECO:0000313" key="3">
    <source>
        <dbReference type="EMBL" id="KFM59414.1"/>
    </source>
</evidence>
<organism evidence="3 4">
    <name type="scientific">Stegodyphus mimosarum</name>
    <name type="common">African social velvet spider</name>
    <dbReference type="NCBI Taxonomy" id="407821"/>
    <lineage>
        <taxon>Eukaryota</taxon>
        <taxon>Metazoa</taxon>
        <taxon>Ecdysozoa</taxon>
        <taxon>Arthropoda</taxon>
        <taxon>Chelicerata</taxon>
        <taxon>Arachnida</taxon>
        <taxon>Araneae</taxon>
        <taxon>Araneomorphae</taxon>
        <taxon>Entelegynae</taxon>
        <taxon>Eresoidea</taxon>
        <taxon>Eresidae</taxon>
        <taxon>Stegodyphus</taxon>
    </lineage>
</organism>
<name>A0A087T2S5_STEMI</name>
<comment type="subcellular location">
    <subcellularLocation>
        <location evidence="1">Membrane</location>
    </subcellularLocation>
</comment>
<evidence type="ECO:0000256" key="1">
    <source>
        <dbReference type="ARBA" id="ARBA00004370"/>
    </source>
</evidence>
<evidence type="ECO:0000256" key="2">
    <source>
        <dbReference type="ARBA" id="ARBA00023136"/>
    </source>
</evidence>
<dbReference type="GO" id="GO:0036503">
    <property type="term" value="P:ERAD pathway"/>
    <property type="evidence" value="ECO:0007669"/>
    <property type="project" value="TreeGrafter"/>
</dbReference>
<proteinExistence type="predicted"/>
<keyword evidence="2" id="KW-0472">Membrane</keyword>
<dbReference type="SUPFAM" id="SSF69593">
    <property type="entry name" value="Glycerol-3-phosphate (1)-acyltransferase"/>
    <property type="match status" value="1"/>
</dbReference>
<dbReference type="GO" id="GO:0005789">
    <property type="term" value="C:endoplasmic reticulum membrane"/>
    <property type="evidence" value="ECO:0007669"/>
    <property type="project" value="TreeGrafter"/>
</dbReference>
<dbReference type="OrthoDB" id="1854593at2759"/>
<reference evidence="3 4" key="1">
    <citation type="submission" date="2013-11" db="EMBL/GenBank/DDBJ databases">
        <title>Genome sequencing of Stegodyphus mimosarum.</title>
        <authorList>
            <person name="Bechsgaard J."/>
        </authorList>
    </citation>
    <scope>NUCLEOTIDE SEQUENCE [LARGE SCALE GENOMIC DNA]</scope>
</reference>
<dbReference type="STRING" id="407821.A0A087T2S5"/>
<feature type="non-terminal residue" evidence="3">
    <location>
        <position position="142"/>
    </location>
</feature>
<dbReference type="Proteomes" id="UP000054359">
    <property type="component" value="Unassembled WGS sequence"/>
</dbReference>